<dbReference type="InterPro" id="IPR008753">
    <property type="entry name" value="Peptidase_M13_N"/>
</dbReference>
<comment type="similarity">
    <text evidence="3">Belongs to the peptidase M13 family.</text>
</comment>
<feature type="domain" description="Peptidase M13 N-terminal" evidence="10">
    <location>
        <begin position="267"/>
        <end position="436"/>
    </location>
</feature>
<comment type="caution">
    <text evidence="11">The sequence shown here is derived from an EMBL/GenBank/DDBJ whole genome shotgun (WGS) entry which is preliminary data.</text>
</comment>
<keyword evidence="7" id="KW-0862">Zinc</keyword>
<dbReference type="Pfam" id="PF01431">
    <property type="entry name" value="Peptidase_M13"/>
    <property type="match status" value="2"/>
</dbReference>
<dbReference type="PROSITE" id="PS51885">
    <property type="entry name" value="NEPRILYSIN"/>
    <property type="match status" value="1"/>
</dbReference>
<dbReference type="PANTHER" id="PTHR11733">
    <property type="entry name" value="ZINC METALLOPROTEASE FAMILY M13 NEPRILYSIN-RELATED"/>
    <property type="match status" value="1"/>
</dbReference>
<keyword evidence="8" id="KW-0482">Metalloprotease</keyword>
<evidence type="ECO:0000256" key="1">
    <source>
        <dbReference type="ARBA" id="ARBA00001947"/>
    </source>
</evidence>
<dbReference type="Gene3D" id="3.40.390.10">
    <property type="entry name" value="Collagenase (Catalytic Domain)"/>
    <property type="match status" value="2"/>
</dbReference>
<evidence type="ECO:0000256" key="5">
    <source>
        <dbReference type="ARBA" id="ARBA00022723"/>
    </source>
</evidence>
<feature type="domain" description="Peptidase M13 C-terminal" evidence="9">
    <location>
        <begin position="595"/>
        <end position="644"/>
    </location>
</feature>
<dbReference type="PANTHER" id="PTHR11733:SF167">
    <property type="entry name" value="FI17812P1-RELATED"/>
    <property type="match status" value="1"/>
</dbReference>
<dbReference type="Gene3D" id="1.10.1380.10">
    <property type="entry name" value="Neutral endopeptidase , domain2"/>
    <property type="match status" value="2"/>
</dbReference>
<feature type="domain" description="Peptidase M13 C-terminal" evidence="9">
    <location>
        <begin position="500"/>
        <end position="588"/>
    </location>
</feature>
<evidence type="ECO:0000256" key="3">
    <source>
        <dbReference type="ARBA" id="ARBA00007357"/>
    </source>
</evidence>
<dbReference type="CDD" id="cd08662">
    <property type="entry name" value="M13"/>
    <property type="match status" value="1"/>
</dbReference>
<evidence type="ECO:0000256" key="6">
    <source>
        <dbReference type="ARBA" id="ARBA00022801"/>
    </source>
</evidence>
<name>A0ABD2P492_9CUCU</name>
<gene>
    <name evidence="11" type="ORF">HHI36_000308</name>
</gene>
<feature type="domain" description="Peptidase M13 N-terminal" evidence="10">
    <location>
        <begin position="106"/>
        <end position="251"/>
    </location>
</feature>
<dbReference type="GO" id="GO:0006508">
    <property type="term" value="P:proteolysis"/>
    <property type="evidence" value="ECO:0007669"/>
    <property type="project" value="UniProtKB-KW"/>
</dbReference>
<sequence length="645" mass="75419">MFREGRLATCLILGKMLEEKDWFGKKIGYRCFCSCSLSSHFFTCNCLQESMSTSARGGDRMYNQTLRESSSRAFRIYRSKARSLRKFSPIRMWILLQECREKDSPSPFSSTETLFKNEMKSLVVDPIRHKDEDAHILIKQFYHECMNLTKIDEDKNAAFMDAIDELGGWPLINGSSWDASSFDWVDWYIKAKKLGLPVIGFFDFKVAESSHNETVLRVTGPHMDSGFLSQKVSLLARWHKHVHKVFEKLYLHRDDLEDVVVDDDGDTTVQNLTEICPDIPWLKILNGISPNSSQFNNNTEVVYYMDDLGKYCETVDKILKDNHPKVIANYFVWTILRNSYKYLHKHIRWAFEDVMAEGDDERFTICYEAVDERFKWVKETIYVRKKTTPQVKEQIQEMIDIMKDIYMERLKDCDWMDEDTRKLAVEKAKEIESMVGADDELYDPDFDKYLGVDGFKFTSDNMFKMLQQKFIKENNHLFESLYGPIPDDWGTFFEEAVEVNAFFLPSANAMIIPAPILTSIFFNRKFPAFMNYGPMESTIGHEFMHGFSETARKYTLKNDTVIDWWTPATTAMYKKKVQCVIDEYERIPSDIRKLDDNAVDYEEEDVHAIPIFRIQAPARNSIHFAEAFNCPEGSFMNPKDKCRIL</sequence>
<protein>
    <submittedName>
        <fullName evidence="11">Uncharacterized protein</fullName>
    </submittedName>
</protein>
<dbReference type="EMBL" id="JABFTP020000185">
    <property type="protein sequence ID" value="KAL3285784.1"/>
    <property type="molecule type" value="Genomic_DNA"/>
</dbReference>
<evidence type="ECO:0000256" key="8">
    <source>
        <dbReference type="ARBA" id="ARBA00023049"/>
    </source>
</evidence>
<dbReference type="Proteomes" id="UP001516400">
    <property type="component" value="Unassembled WGS sequence"/>
</dbReference>
<reference evidence="11 12" key="1">
    <citation type="journal article" date="2021" name="BMC Biol.">
        <title>Horizontally acquired antibacterial genes associated with adaptive radiation of ladybird beetles.</title>
        <authorList>
            <person name="Li H.S."/>
            <person name="Tang X.F."/>
            <person name="Huang Y.H."/>
            <person name="Xu Z.Y."/>
            <person name="Chen M.L."/>
            <person name="Du X.Y."/>
            <person name="Qiu B.Y."/>
            <person name="Chen P.T."/>
            <person name="Zhang W."/>
            <person name="Slipinski A."/>
            <person name="Escalona H.E."/>
            <person name="Waterhouse R.M."/>
            <person name="Zwick A."/>
            <person name="Pang H."/>
        </authorList>
    </citation>
    <scope>NUCLEOTIDE SEQUENCE [LARGE SCALE GENOMIC DNA]</scope>
    <source>
        <strain evidence="11">SYSU2018</strain>
    </source>
</reference>
<evidence type="ECO:0000256" key="4">
    <source>
        <dbReference type="ARBA" id="ARBA00022670"/>
    </source>
</evidence>
<keyword evidence="12" id="KW-1185">Reference proteome</keyword>
<dbReference type="GO" id="GO:0008237">
    <property type="term" value="F:metallopeptidase activity"/>
    <property type="evidence" value="ECO:0007669"/>
    <property type="project" value="UniProtKB-KW"/>
</dbReference>
<evidence type="ECO:0000256" key="2">
    <source>
        <dbReference type="ARBA" id="ARBA00004401"/>
    </source>
</evidence>
<keyword evidence="6" id="KW-0378">Hydrolase</keyword>
<dbReference type="InterPro" id="IPR000718">
    <property type="entry name" value="Peptidase_M13"/>
</dbReference>
<keyword evidence="4" id="KW-0645">Protease</keyword>
<dbReference type="InterPro" id="IPR018497">
    <property type="entry name" value="Peptidase_M13_C"/>
</dbReference>
<comment type="subcellular location">
    <subcellularLocation>
        <location evidence="2">Cell membrane</location>
        <topology evidence="2">Single-pass type II membrane protein</topology>
    </subcellularLocation>
</comment>
<evidence type="ECO:0000259" key="10">
    <source>
        <dbReference type="Pfam" id="PF05649"/>
    </source>
</evidence>
<dbReference type="InterPro" id="IPR024079">
    <property type="entry name" value="MetalloPept_cat_dom_sf"/>
</dbReference>
<dbReference type="GO" id="GO:0046872">
    <property type="term" value="F:metal ion binding"/>
    <property type="evidence" value="ECO:0007669"/>
    <property type="project" value="UniProtKB-KW"/>
</dbReference>
<evidence type="ECO:0000313" key="12">
    <source>
        <dbReference type="Proteomes" id="UP001516400"/>
    </source>
</evidence>
<dbReference type="AlphaFoldDB" id="A0ABD2P492"/>
<evidence type="ECO:0000259" key="9">
    <source>
        <dbReference type="Pfam" id="PF01431"/>
    </source>
</evidence>
<dbReference type="GO" id="GO:0005886">
    <property type="term" value="C:plasma membrane"/>
    <property type="evidence" value="ECO:0007669"/>
    <property type="project" value="UniProtKB-SubCell"/>
</dbReference>
<proteinExistence type="inferred from homology"/>
<organism evidence="11 12">
    <name type="scientific">Cryptolaemus montrouzieri</name>
    <dbReference type="NCBI Taxonomy" id="559131"/>
    <lineage>
        <taxon>Eukaryota</taxon>
        <taxon>Metazoa</taxon>
        <taxon>Ecdysozoa</taxon>
        <taxon>Arthropoda</taxon>
        <taxon>Hexapoda</taxon>
        <taxon>Insecta</taxon>
        <taxon>Pterygota</taxon>
        <taxon>Neoptera</taxon>
        <taxon>Endopterygota</taxon>
        <taxon>Coleoptera</taxon>
        <taxon>Polyphaga</taxon>
        <taxon>Cucujiformia</taxon>
        <taxon>Coccinelloidea</taxon>
        <taxon>Coccinellidae</taxon>
        <taxon>Scymninae</taxon>
        <taxon>Scymnini</taxon>
        <taxon>Cryptolaemus</taxon>
    </lineage>
</organism>
<dbReference type="InterPro" id="IPR042089">
    <property type="entry name" value="Peptidase_M13_dom_2"/>
</dbReference>
<dbReference type="SUPFAM" id="SSF55486">
    <property type="entry name" value="Metalloproteases ('zincins'), catalytic domain"/>
    <property type="match status" value="1"/>
</dbReference>
<keyword evidence="5" id="KW-0479">Metal-binding</keyword>
<evidence type="ECO:0000313" key="11">
    <source>
        <dbReference type="EMBL" id="KAL3285784.1"/>
    </source>
</evidence>
<accession>A0ABD2P492</accession>
<dbReference type="Pfam" id="PF05649">
    <property type="entry name" value="Peptidase_M13_N"/>
    <property type="match status" value="2"/>
</dbReference>
<evidence type="ECO:0000256" key="7">
    <source>
        <dbReference type="ARBA" id="ARBA00022833"/>
    </source>
</evidence>
<comment type="cofactor">
    <cofactor evidence="1">
        <name>Zn(2+)</name>
        <dbReference type="ChEBI" id="CHEBI:29105"/>
    </cofactor>
</comment>